<sequence length="212" mass="21867">MKMKQIYRSATILLAALAVTGCGKADEVMKAGELNLAGCKVPAGTKRVEAEAIQCDAAKGVKAEAEKAPSQEAVQITPDAEVINAAIAQEAKKADGATEYTEARKLVEGDLTGDGKPEVVALYTLEGGGGGNGAGSYLAAFQREETGQLQLAGTTSVSGFGVAAQNASVEDGTVHVKLLVQGPDDPDCCPSTEEDALYVFHGSKWLQVQPSP</sequence>
<accession>A0A1A9M8R8</accession>
<evidence type="ECO:0000313" key="2">
    <source>
        <dbReference type="EMBL" id="OAG66933.1"/>
    </source>
</evidence>
<evidence type="ECO:0008006" key="4">
    <source>
        <dbReference type="Google" id="ProtNLM"/>
    </source>
</evidence>
<dbReference type="Proteomes" id="UP000077659">
    <property type="component" value="Unassembled WGS sequence"/>
</dbReference>
<proteinExistence type="predicted"/>
<dbReference type="EMBL" id="LXNG01000023">
    <property type="protein sequence ID" value="OAG66933.1"/>
    <property type="molecule type" value="Genomic_DNA"/>
</dbReference>
<dbReference type="OrthoDB" id="9154628at2"/>
<dbReference type="AlphaFoldDB" id="A0A1A9M8R8"/>
<dbReference type="PROSITE" id="PS51257">
    <property type="entry name" value="PROKAR_LIPOPROTEIN"/>
    <property type="match status" value="1"/>
</dbReference>
<feature type="signal peptide" evidence="1">
    <location>
        <begin position="1"/>
        <end position="25"/>
    </location>
</feature>
<evidence type="ECO:0000256" key="1">
    <source>
        <dbReference type="SAM" id="SignalP"/>
    </source>
</evidence>
<evidence type="ECO:0000313" key="3">
    <source>
        <dbReference type="Proteomes" id="UP000077659"/>
    </source>
</evidence>
<gene>
    <name evidence="2" type="ORF">A7D17_04250</name>
</gene>
<organism evidence="2 3">
    <name type="scientific">Xanthomonas floridensis</name>
    <dbReference type="NCBI Taxonomy" id="1843580"/>
    <lineage>
        <taxon>Bacteria</taxon>
        <taxon>Pseudomonadati</taxon>
        <taxon>Pseudomonadota</taxon>
        <taxon>Gammaproteobacteria</taxon>
        <taxon>Lysobacterales</taxon>
        <taxon>Lysobacteraceae</taxon>
        <taxon>Xanthomonas</taxon>
    </lineage>
</organism>
<comment type="caution">
    <text evidence="2">The sequence shown here is derived from an EMBL/GenBank/DDBJ whole genome shotgun (WGS) entry which is preliminary data.</text>
</comment>
<keyword evidence="1" id="KW-0732">Signal</keyword>
<reference evidence="2 3" key="1">
    <citation type="submission" date="2016-05" db="EMBL/GenBank/DDBJ databases">
        <title>Pathogenic, phenotypic and molecular characterisation of Xanthomonas nasturtii sp. nov. and Xanthomonas floridensis sp. nov., new species of Xanthomonas associated with watercress production in Florida.</title>
        <authorList>
            <person name="Vicente J.G."/>
            <person name="Rothwell S."/>
            <person name="Holub E.B."/>
            <person name="Studholme D.J."/>
        </authorList>
    </citation>
    <scope>NUCLEOTIDE SEQUENCE [LARGE SCALE GENOMIC DNA]</scope>
    <source>
        <strain evidence="2 3">WHRI 8848</strain>
    </source>
</reference>
<protein>
    <recommendedName>
        <fullName evidence="4">Lipoprotein</fullName>
    </recommendedName>
</protein>
<name>A0A1A9M8R8_9XANT</name>
<feature type="chain" id="PRO_5008392796" description="Lipoprotein" evidence="1">
    <location>
        <begin position="26"/>
        <end position="212"/>
    </location>
</feature>